<evidence type="ECO:0000259" key="12">
    <source>
        <dbReference type="PROSITE" id="PS51898"/>
    </source>
</evidence>
<feature type="active site" description="O-(3'-phospho-DNA)-tyrosine intermediate" evidence="11">
    <location>
        <position position="279"/>
    </location>
</feature>
<evidence type="ECO:0000256" key="8">
    <source>
        <dbReference type="ARBA" id="ARBA00023125"/>
    </source>
</evidence>
<keyword evidence="6 11" id="KW-0159">Chromosome partition</keyword>
<dbReference type="AlphaFoldDB" id="A0A1W2LH86"/>
<keyword evidence="10 11" id="KW-0131">Cell cycle</keyword>
<dbReference type="HAMAP" id="MF_01808">
    <property type="entry name" value="Recomb_XerC_XerD"/>
    <property type="match status" value="1"/>
</dbReference>
<keyword evidence="8 11" id="KW-0238">DNA-binding</keyword>
<evidence type="ECO:0000256" key="7">
    <source>
        <dbReference type="ARBA" id="ARBA00022908"/>
    </source>
</evidence>
<feature type="active site" evidence="11">
    <location>
        <position position="244"/>
    </location>
</feature>
<evidence type="ECO:0000256" key="3">
    <source>
        <dbReference type="ARBA" id="ARBA00015810"/>
    </source>
</evidence>
<gene>
    <name evidence="11" type="primary">xerD</name>
    <name evidence="14" type="ORF">AVR91_0241050</name>
</gene>
<dbReference type="InterPro" id="IPR011932">
    <property type="entry name" value="Recomb_XerD"/>
</dbReference>
<proteinExistence type="inferred from homology"/>
<keyword evidence="7 11" id="KW-0229">DNA integration</keyword>
<dbReference type="GO" id="GO:0006313">
    <property type="term" value="P:DNA transposition"/>
    <property type="evidence" value="ECO:0007669"/>
    <property type="project" value="UniProtKB-UniRule"/>
</dbReference>
<comment type="similarity">
    <text evidence="2 11">Belongs to the 'phage' integrase family. XerD subfamily.</text>
</comment>
<evidence type="ECO:0000256" key="5">
    <source>
        <dbReference type="ARBA" id="ARBA00022618"/>
    </source>
</evidence>
<dbReference type="OrthoDB" id="9801717at2"/>
<name>A0A1W2LH86_9PSEU</name>
<dbReference type="InterPro" id="IPR004107">
    <property type="entry name" value="Integrase_SAM-like_N"/>
</dbReference>
<keyword evidence="9 11" id="KW-0233">DNA recombination</keyword>
<protein>
    <recommendedName>
        <fullName evidence="3 11">Tyrosine recombinase XerD</fullName>
    </recommendedName>
</protein>
<dbReference type="NCBIfam" id="NF001399">
    <property type="entry name" value="PRK00283.1"/>
    <property type="match status" value="1"/>
</dbReference>
<evidence type="ECO:0000313" key="15">
    <source>
        <dbReference type="Proteomes" id="UP000076660"/>
    </source>
</evidence>
<dbReference type="EMBL" id="LQMT02000051">
    <property type="protein sequence ID" value="ONF61972.1"/>
    <property type="molecule type" value="Genomic_DNA"/>
</dbReference>
<dbReference type="PANTHER" id="PTHR30349:SF81">
    <property type="entry name" value="TYROSINE RECOMBINASE XERC"/>
    <property type="match status" value="1"/>
</dbReference>
<dbReference type="Gene3D" id="1.10.150.130">
    <property type="match status" value="1"/>
</dbReference>
<dbReference type="InterPro" id="IPR011010">
    <property type="entry name" value="DNA_brk_join_enz"/>
</dbReference>
<keyword evidence="4 11" id="KW-0963">Cytoplasm</keyword>
<evidence type="ECO:0000256" key="1">
    <source>
        <dbReference type="ARBA" id="ARBA00004496"/>
    </source>
</evidence>
<evidence type="ECO:0000259" key="13">
    <source>
        <dbReference type="PROSITE" id="PS51900"/>
    </source>
</evidence>
<feature type="domain" description="Core-binding (CB)" evidence="13">
    <location>
        <begin position="1"/>
        <end position="87"/>
    </location>
</feature>
<evidence type="ECO:0000313" key="14">
    <source>
        <dbReference type="EMBL" id="ONF61972.1"/>
    </source>
</evidence>
<dbReference type="Gene3D" id="1.10.443.10">
    <property type="entry name" value="Intergrase catalytic core"/>
    <property type="match status" value="1"/>
</dbReference>
<dbReference type="InterPro" id="IPR023009">
    <property type="entry name" value="Tyrosine_recombinase_XerC/XerD"/>
</dbReference>
<dbReference type="Pfam" id="PF02899">
    <property type="entry name" value="Phage_int_SAM_1"/>
    <property type="match status" value="1"/>
</dbReference>
<dbReference type="InterPro" id="IPR002104">
    <property type="entry name" value="Integrase_catalytic"/>
</dbReference>
<dbReference type="GO" id="GO:0007059">
    <property type="term" value="P:chromosome segregation"/>
    <property type="evidence" value="ECO:0007669"/>
    <property type="project" value="UniProtKB-UniRule"/>
</dbReference>
<dbReference type="SUPFAM" id="SSF56349">
    <property type="entry name" value="DNA breaking-rejoining enzymes"/>
    <property type="match status" value="1"/>
</dbReference>
<keyword evidence="5 11" id="KW-0132">Cell division</keyword>
<evidence type="ECO:0000256" key="11">
    <source>
        <dbReference type="HAMAP-Rule" id="MF_01807"/>
    </source>
</evidence>
<accession>A0A1W2LH86</accession>
<organism evidence="14 15">
    <name type="scientific">Amycolatopsis keratiniphila subsp. keratiniphila</name>
    <dbReference type="NCBI Taxonomy" id="227715"/>
    <lineage>
        <taxon>Bacteria</taxon>
        <taxon>Bacillati</taxon>
        <taxon>Actinomycetota</taxon>
        <taxon>Actinomycetes</taxon>
        <taxon>Pseudonocardiales</taxon>
        <taxon>Pseudonocardiaceae</taxon>
        <taxon>Amycolatopsis</taxon>
        <taxon>Amycolatopsis japonica group</taxon>
    </lineage>
</organism>
<reference evidence="14 15" key="1">
    <citation type="submission" date="2016-12" db="EMBL/GenBank/DDBJ databases">
        <title>Amycolatopsis keratiniphila subsp. keratiniphila genome sequencing and assembly.</title>
        <authorList>
            <person name="Mayilraj S."/>
            <person name="Kaur N."/>
        </authorList>
    </citation>
    <scope>NUCLEOTIDE SEQUENCE [LARGE SCALE GENOMIC DNA]</scope>
    <source>
        <strain evidence="14 15">DSM 44409</strain>
    </source>
</reference>
<feature type="active site" evidence="11">
    <location>
        <position position="148"/>
    </location>
</feature>
<dbReference type="Pfam" id="PF00589">
    <property type="entry name" value="Phage_integrase"/>
    <property type="match status" value="1"/>
</dbReference>
<dbReference type="RefSeq" id="WP_063271848.1">
    <property type="nucleotide sequence ID" value="NZ_LQMT02000051.1"/>
</dbReference>
<dbReference type="InterPro" id="IPR044068">
    <property type="entry name" value="CB"/>
</dbReference>
<comment type="subcellular location">
    <subcellularLocation>
        <location evidence="1 11">Cytoplasm</location>
    </subcellularLocation>
</comment>
<comment type="caution">
    <text evidence="14">The sequence shown here is derived from an EMBL/GenBank/DDBJ whole genome shotgun (WGS) entry which is preliminary data.</text>
</comment>
<dbReference type="GO" id="GO:0005737">
    <property type="term" value="C:cytoplasm"/>
    <property type="evidence" value="ECO:0007669"/>
    <property type="project" value="UniProtKB-SubCell"/>
</dbReference>
<dbReference type="PANTHER" id="PTHR30349">
    <property type="entry name" value="PHAGE INTEGRASE-RELATED"/>
    <property type="match status" value="1"/>
</dbReference>
<dbReference type="HAMAP" id="MF_01807">
    <property type="entry name" value="Recomb_XerD"/>
    <property type="match status" value="1"/>
</dbReference>
<evidence type="ECO:0000256" key="10">
    <source>
        <dbReference type="ARBA" id="ARBA00023306"/>
    </source>
</evidence>
<evidence type="ECO:0000256" key="2">
    <source>
        <dbReference type="ARBA" id="ARBA00010450"/>
    </source>
</evidence>
<feature type="active site" evidence="11">
    <location>
        <position position="270"/>
    </location>
</feature>
<dbReference type="PROSITE" id="PS51900">
    <property type="entry name" value="CB"/>
    <property type="match status" value="1"/>
</dbReference>
<dbReference type="CDD" id="cd00798">
    <property type="entry name" value="INT_XerDC_C"/>
    <property type="match status" value="1"/>
</dbReference>
<dbReference type="Proteomes" id="UP000076660">
    <property type="component" value="Unassembled WGS sequence"/>
</dbReference>
<dbReference type="PROSITE" id="PS51898">
    <property type="entry name" value="TYR_RECOMBINASE"/>
    <property type="match status" value="1"/>
</dbReference>
<feature type="active site" evidence="11">
    <location>
        <position position="172"/>
    </location>
</feature>
<dbReference type="GO" id="GO:0003677">
    <property type="term" value="F:DNA binding"/>
    <property type="evidence" value="ECO:0007669"/>
    <property type="project" value="UniProtKB-UniRule"/>
</dbReference>
<comment type="function">
    <text evidence="11">Site-specific tyrosine recombinase, which acts by catalyzing the cutting and rejoining of the recombining DNA molecules. The XerC-XerD complex is essential to convert dimers of the bacterial chromosome into monomers to permit their segregation at cell division. It also contributes to the segregational stability of plasmids.</text>
</comment>
<feature type="domain" description="Tyr recombinase" evidence="12">
    <location>
        <begin position="108"/>
        <end position="292"/>
    </location>
</feature>
<dbReference type="InterPro" id="IPR050090">
    <property type="entry name" value="Tyrosine_recombinase_XerCD"/>
</dbReference>
<dbReference type="GO" id="GO:0051301">
    <property type="term" value="P:cell division"/>
    <property type="evidence" value="ECO:0007669"/>
    <property type="project" value="UniProtKB-KW"/>
</dbReference>
<sequence length="300" mass="32349">MVAAYLDHLVVERGTARNTLDSYSRDLRRYTAYLGDADIERFADVTSAHITSFGAALREGDEEHRPLAASSAARALVAVRGLHKFAHADGITEHDPAREVRPPAAAKRLPKALPVGDVLKLLETPPPEGERPLRDRALLELLYSTGARISEAVGLDVDDIDDAERTVLLDGKGGKQRIVPIGRPALEAVHAYLVRARPALATHGRGTPAMFLNARGSRLSRQSAWQVLKDTAESAGITAGVSPHTLRHSFATHLLEGGADVRVVQELLGHASVTTTQVYTLVTVNTLREVYATAHPRALG</sequence>
<comment type="subunit">
    <text evidence="11">Forms a cyclic heterotetrameric complex composed of two molecules of XerC and two molecules of XerD.</text>
</comment>
<evidence type="ECO:0000256" key="4">
    <source>
        <dbReference type="ARBA" id="ARBA00022490"/>
    </source>
</evidence>
<feature type="active site" evidence="11">
    <location>
        <position position="247"/>
    </location>
</feature>
<dbReference type="GO" id="GO:0009037">
    <property type="term" value="F:tyrosine-based site-specific recombinase activity"/>
    <property type="evidence" value="ECO:0007669"/>
    <property type="project" value="UniProtKB-UniRule"/>
</dbReference>
<dbReference type="NCBIfam" id="TIGR02225">
    <property type="entry name" value="recomb_XerD"/>
    <property type="match status" value="1"/>
</dbReference>
<dbReference type="InterPro" id="IPR010998">
    <property type="entry name" value="Integrase_recombinase_N"/>
</dbReference>
<evidence type="ECO:0000256" key="9">
    <source>
        <dbReference type="ARBA" id="ARBA00023172"/>
    </source>
</evidence>
<dbReference type="InterPro" id="IPR013762">
    <property type="entry name" value="Integrase-like_cat_sf"/>
</dbReference>
<evidence type="ECO:0000256" key="6">
    <source>
        <dbReference type="ARBA" id="ARBA00022829"/>
    </source>
</evidence>